<dbReference type="InterPro" id="IPR008307">
    <property type="entry name" value="UCP018957"/>
</dbReference>
<dbReference type="PIRSF" id="PIRSF018957">
    <property type="entry name" value="UCP018957"/>
    <property type="match status" value="1"/>
</dbReference>
<dbReference type="Proteomes" id="UP000326678">
    <property type="component" value="Chromosome Gxm1"/>
</dbReference>
<dbReference type="Pfam" id="PF08819">
    <property type="entry name" value="DUF1802"/>
    <property type="match status" value="1"/>
</dbReference>
<dbReference type="RefSeq" id="WP_152587898.1">
    <property type="nucleotide sequence ID" value="NZ_CP045226.1"/>
</dbReference>
<reference evidence="1 2" key="1">
    <citation type="submission" date="2019-10" db="EMBL/GenBank/DDBJ databases">
        <title>Genomic and transcriptomic insights into the perfect genentic adaptation of a filamentous nitrogen-fixing cyanobacterium to rice fields.</title>
        <authorList>
            <person name="Chen Z."/>
        </authorList>
    </citation>
    <scope>NUCLEOTIDE SEQUENCE [LARGE SCALE GENOMIC DNA]</scope>
    <source>
        <strain evidence="1">CCNUC1</strain>
    </source>
</reference>
<evidence type="ECO:0000313" key="1">
    <source>
        <dbReference type="EMBL" id="QFS42566.1"/>
    </source>
</evidence>
<evidence type="ECO:0008006" key="3">
    <source>
        <dbReference type="Google" id="ProtNLM"/>
    </source>
</evidence>
<proteinExistence type="predicted"/>
<protein>
    <recommendedName>
        <fullName evidence="3">DUF1802 family protein</fullName>
    </recommendedName>
</protein>
<accession>A0A5P8VQR5</accession>
<gene>
    <name evidence="1" type="ORF">GXM_00039</name>
</gene>
<dbReference type="InterPro" id="IPR014923">
    <property type="entry name" value="DUF1802"/>
</dbReference>
<dbReference type="EMBL" id="CP045226">
    <property type="protein sequence ID" value="QFS42566.1"/>
    <property type="molecule type" value="Genomic_DNA"/>
</dbReference>
<dbReference type="KEGG" id="nsh:GXM_00039"/>
<organism evidence="1 2">
    <name type="scientific">Nostoc sphaeroides CCNUC1</name>
    <dbReference type="NCBI Taxonomy" id="2653204"/>
    <lineage>
        <taxon>Bacteria</taxon>
        <taxon>Bacillati</taxon>
        <taxon>Cyanobacteriota</taxon>
        <taxon>Cyanophyceae</taxon>
        <taxon>Nostocales</taxon>
        <taxon>Nostocaceae</taxon>
        <taxon>Nostoc</taxon>
    </lineage>
</organism>
<evidence type="ECO:0000313" key="2">
    <source>
        <dbReference type="Proteomes" id="UP000326678"/>
    </source>
</evidence>
<name>A0A5P8VQR5_9NOSO</name>
<dbReference type="AlphaFoldDB" id="A0A5P8VQR5"/>
<sequence>MQMELTTTFHALKEWAVAINALESGETIMLLRKGGIHERNGHFQVAHKQILLYPTYEHQQAFMLKAEYANRVYPVTPGWHPEKVPIGSWAEITDILPCSDEYIVNSLLPFHIWNEHSISDRLKWKPRQPLYILLLRTYKLPQQEIPYHPKYGGCKSWIDLDQPIHLQGAKPVLSDFAYTQLVETIRGIVGEKMETKIDTLNYNSTFG</sequence>
<keyword evidence="2" id="KW-1185">Reference proteome</keyword>